<evidence type="ECO:0000313" key="3">
    <source>
        <dbReference type="Proteomes" id="UP000199582"/>
    </source>
</evidence>
<dbReference type="SUPFAM" id="SSF53271">
    <property type="entry name" value="PRTase-like"/>
    <property type="match status" value="1"/>
</dbReference>
<protein>
    <submittedName>
        <fullName evidence="2">Putative phosphoribosyl transferase</fullName>
    </submittedName>
</protein>
<dbReference type="STRING" id="1287727.SAMN05443999_102420"/>
<dbReference type="CDD" id="cd06223">
    <property type="entry name" value="PRTases_typeI"/>
    <property type="match status" value="1"/>
</dbReference>
<sequence length="216" mass="23395">MYQDRTEAGVRLAQELQSMALEHPVVLALPRGGVPVALPIAHALNAPLDLILVRKIGVPGQPELAAGAIVDGPPEHIHFNARILEAFGLGHDDLADAVSAKRAELAERRTRWLGERVPVSVAGRDAVVVDDGIATGATMRAALMALRDRRPRRIVLAVPVAAEDTLEALRDLVDAVVCPHVPRYFRAVGLHYRQFDQVPDDAVTRMMAGAPRDTEE</sequence>
<keyword evidence="3" id="KW-1185">Reference proteome</keyword>
<dbReference type="EMBL" id="FOAG01000002">
    <property type="protein sequence ID" value="SEK86117.1"/>
    <property type="molecule type" value="Genomic_DNA"/>
</dbReference>
<accession>A0A1H7KJL7</accession>
<dbReference type="InterPro" id="IPR029057">
    <property type="entry name" value="PRTase-like"/>
</dbReference>
<dbReference type="Pfam" id="PF00156">
    <property type="entry name" value="Pribosyltran"/>
    <property type="match status" value="1"/>
</dbReference>
<reference evidence="2 3" key="1">
    <citation type="submission" date="2016-10" db="EMBL/GenBank/DDBJ databases">
        <authorList>
            <person name="de Groot N.N."/>
        </authorList>
    </citation>
    <scope>NUCLEOTIDE SEQUENCE [LARGE SCALE GENOMIC DNA]</scope>
    <source>
        <strain evidence="2 3">DSM 100674</strain>
    </source>
</reference>
<evidence type="ECO:0000313" key="2">
    <source>
        <dbReference type="EMBL" id="SEK86117.1"/>
    </source>
</evidence>
<dbReference type="GO" id="GO:0016740">
    <property type="term" value="F:transferase activity"/>
    <property type="evidence" value="ECO:0007669"/>
    <property type="project" value="UniProtKB-KW"/>
</dbReference>
<dbReference type="InterPro" id="IPR000836">
    <property type="entry name" value="PRTase_dom"/>
</dbReference>
<dbReference type="Gene3D" id="3.40.50.2020">
    <property type="match status" value="1"/>
</dbReference>
<proteinExistence type="predicted"/>
<organism evidence="2 3">
    <name type="scientific">Roseovarius azorensis</name>
    <dbReference type="NCBI Taxonomy" id="1287727"/>
    <lineage>
        <taxon>Bacteria</taxon>
        <taxon>Pseudomonadati</taxon>
        <taxon>Pseudomonadota</taxon>
        <taxon>Alphaproteobacteria</taxon>
        <taxon>Rhodobacterales</taxon>
        <taxon>Roseobacteraceae</taxon>
        <taxon>Roseovarius</taxon>
    </lineage>
</organism>
<gene>
    <name evidence="2" type="ORF">SAMN05443999_102420</name>
</gene>
<name>A0A1H7KJL7_9RHOB</name>
<dbReference type="Proteomes" id="UP000199582">
    <property type="component" value="Unassembled WGS sequence"/>
</dbReference>
<dbReference type="AlphaFoldDB" id="A0A1H7KJL7"/>
<dbReference type="Gene3D" id="3.30.1310.20">
    <property type="entry name" value="PRTase-like"/>
    <property type="match status" value="1"/>
</dbReference>
<keyword evidence="2" id="KW-0808">Transferase</keyword>
<dbReference type="OrthoDB" id="9810066at2"/>
<evidence type="ECO:0000259" key="1">
    <source>
        <dbReference type="Pfam" id="PF00156"/>
    </source>
</evidence>
<dbReference type="RefSeq" id="WP_093033124.1">
    <property type="nucleotide sequence ID" value="NZ_FOAG01000002.1"/>
</dbReference>
<feature type="domain" description="Phosphoribosyltransferase" evidence="1">
    <location>
        <begin position="14"/>
        <end position="178"/>
    </location>
</feature>